<dbReference type="FunFam" id="3.40.1160.10:FF:000018">
    <property type="entry name" value="Glutamate 5-kinase"/>
    <property type="match status" value="1"/>
</dbReference>
<keyword evidence="5 8" id="KW-0547">Nucleotide-binding</keyword>
<dbReference type="EMBL" id="CP000471">
    <property type="protein sequence ID" value="ABK45835.1"/>
    <property type="molecule type" value="Genomic_DNA"/>
</dbReference>
<dbReference type="Gene3D" id="3.40.1160.10">
    <property type="entry name" value="Acetylglutamate kinase-like"/>
    <property type="match status" value="1"/>
</dbReference>
<dbReference type="PROSITE" id="PS00902">
    <property type="entry name" value="GLUTAMATE_5_KINASE"/>
    <property type="match status" value="1"/>
</dbReference>
<dbReference type="PRINTS" id="PR00474">
    <property type="entry name" value="GLU5KINASE"/>
</dbReference>
<dbReference type="InterPro" id="IPR002478">
    <property type="entry name" value="PUA"/>
</dbReference>
<dbReference type="InterPro" id="IPR005715">
    <property type="entry name" value="Glu_5kinase/COase_Synthase"/>
</dbReference>
<keyword evidence="2 8" id="KW-0028">Amino-acid biosynthesis</keyword>
<comment type="function">
    <text evidence="8">Catalyzes the transfer of a phosphate group to glutamate to form L-glutamate 5-phosphate.</text>
</comment>
<evidence type="ECO:0000313" key="10">
    <source>
        <dbReference type="EMBL" id="ABK45835.1"/>
    </source>
</evidence>
<organism evidence="10 11">
    <name type="scientific">Magnetococcus marinus (strain ATCC BAA-1437 / JCM 17883 / MC-1)</name>
    <dbReference type="NCBI Taxonomy" id="156889"/>
    <lineage>
        <taxon>Bacteria</taxon>
        <taxon>Pseudomonadati</taxon>
        <taxon>Pseudomonadota</taxon>
        <taxon>Magnetococcia</taxon>
        <taxon>Magnetococcales</taxon>
        <taxon>Magnetococcaceae</taxon>
        <taxon>Magnetococcus</taxon>
    </lineage>
</organism>
<dbReference type="PIRSF" id="PIRSF000729">
    <property type="entry name" value="GK"/>
    <property type="match status" value="1"/>
</dbReference>
<dbReference type="GO" id="GO:0003723">
    <property type="term" value="F:RNA binding"/>
    <property type="evidence" value="ECO:0007669"/>
    <property type="project" value="InterPro"/>
</dbReference>
<comment type="pathway">
    <text evidence="8">Amino-acid biosynthesis; L-proline biosynthesis; L-glutamate 5-semialdehyde from L-glutamate: step 1/2.</text>
</comment>
<dbReference type="EC" id="2.7.2.11" evidence="8"/>
<dbReference type="SUPFAM" id="SSF53633">
    <property type="entry name" value="Carbamate kinase-like"/>
    <property type="match status" value="1"/>
</dbReference>
<dbReference type="AlphaFoldDB" id="A0LCZ2"/>
<dbReference type="eggNOG" id="COG0263">
    <property type="taxonomic scope" value="Bacteria"/>
</dbReference>
<reference evidence="11" key="1">
    <citation type="journal article" date="2009" name="Appl. Environ. Microbiol.">
        <title>Complete genome sequence of the chemolithoautotrophic marine magnetotactic coccus strain MC-1.</title>
        <authorList>
            <person name="Schubbe S."/>
            <person name="Williams T.J."/>
            <person name="Xie G."/>
            <person name="Kiss H.E."/>
            <person name="Brettin T.S."/>
            <person name="Martinez D."/>
            <person name="Ross C.A."/>
            <person name="Schuler D."/>
            <person name="Cox B.L."/>
            <person name="Nealson K.H."/>
            <person name="Bazylinski D.A."/>
        </authorList>
    </citation>
    <scope>NUCLEOTIDE SEQUENCE [LARGE SCALE GENOMIC DNA]</scope>
    <source>
        <strain evidence="11">ATCC BAA-1437 / JCM 17883 / MC-1</strain>
    </source>
</reference>
<dbReference type="InterPro" id="IPR019797">
    <property type="entry name" value="Glutamate_5-kinase_CS"/>
</dbReference>
<dbReference type="CDD" id="cd04242">
    <property type="entry name" value="AAK_G5K_ProB"/>
    <property type="match status" value="1"/>
</dbReference>
<sequence length="377" mass="40122">MREATEAWQRVAAAQRIVVKIGSNLLTTKDGVCEDWIAARCAEIAALMGRGKQVVVVTSGSVAAGASRLGLGRRPATLPEKQAAAAAGQGKLMQIYEQAFNTHGLHTGQILLTRDDVANRRRYLNARDTLETLLTLGLVPVVNENDTVVVEEIRFGDNDTLAALVAGLVEAELLVLLSDVDGLYSADPRKDERAQRIELVVEVTPEIEALAGGTGSEVGSGGMVTKLRAAKMAARTGCMTVLANGFQADPIGAVMGGGVGTLFLSLGDAISSRKRWIANGLTCEGSLFLDEGAVAALLKGKSLLARGVVAVEGVFDRGAALYCCDVQGRRIAKGLVNYRSDHMEQIKGKHSWEIEAALGFIIDEEVMHRDDMVQLVK</sequence>
<comment type="similarity">
    <text evidence="8">Belongs to the glutamate 5-kinase family.</text>
</comment>
<dbReference type="NCBIfam" id="TIGR01027">
    <property type="entry name" value="proB"/>
    <property type="match status" value="1"/>
</dbReference>
<keyword evidence="1 8" id="KW-0963">Cytoplasm</keyword>
<evidence type="ECO:0000313" key="11">
    <source>
        <dbReference type="Proteomes" id="UP000002586"/>
    </source>
</evidence>
<dbReference type="InterPro" id="IPR015947">
    <property type="entry name" value="PUA-like_sf"/>
</dbReference>
<dbReference type="CDD" id="cd21157">
    <property type="entry name" value="PUA_G5K"/>
    <property type="match status" value="1"/>
</dbReference>
<protein>
    <recommendedName>
        <fullName evidence="8">Glutamate 5-kinase</fullName>
        <ecNumber evidence="8">2.7.2.11</ecNumber>
    </recommendedName>
    <alternativeName>
        <fullName evidence="8">Gamma-glutamyl kinase</fullName>
        <shortName evidence="8">GK</shortName>
    </alternativeName>
</protein>
<name>A0LCZ2_MAGMM</name>
<dbReference type="SUPFAM" id="SSF88697">
    <property type="entry name" value="PUA domain-like"/>
    <property type="match status" value="1"/>
</dbReference>
<proteinExistence type="inferred from homology"/>
<dbReference type="InterPro" id="IPR036393">
    <property type="entry name" value="AceGlu_kinase-like_sf"/>
</dbReference>
<dbReference type="Gene3D" id="2.30.130.10">
    <property type="entry name" value="PUA domain"/>
    <property type="match status" value="1"/>
</dbReference>
<dbReference type="InterPro" id="IPR011529">
    <property type="entry name" value="Glu_5kinase"/>
</dbReference>
<evidence type="ECO:0000256" key="7">
    <source>
        <dbReference type="ARBA" id="ARBA00022840"/>
    </source>
</evidence>
<dbReference type="InterPro" id="IPR041739">
    <property type="entry name" value="G5K_ProB"/>
</dbReference>
<dbReference type="InterPro" id="IPR001048">
    <property type="entry name" value="Asp/Glu/Uridylate_kinase"/>
</dbReference>
<dbReference type="KEGG" id="mgm:Mmc1_3349"/>
<dbReference type="GO" id="GO:0005829">
    <property type="term" value="C:cytosol"/>
    <property type="evidence" value="ECO:0007669"/>
    <property type="project" value="TreeGrafter"/>
</dbReference>
<feature type="binding site" evidence="8">
    <location>
        <position position="20"/>
    </location>
    <ligand>
        <name>ATP</name>
        <dbReference type="ChEBI" id="CHEBI:30616"/>
    </ligand>
</feature>
<dbReference type="Pfam" id="PF00696">
    <property type="entry name" value="AA_kinase"/>
    <property type="match status" value="1"/>
</dbReference>
<gene>
    <name evidence="8" type="primary">proB</name>
    <name evidence="10" type="ordered locus">Mmc1_3349</name>
</gene>
<evidence type="ECO:0000256" key="1">
    <source>
        <dbReference type="ARBA" id="ARBA00022490"/>
    </source>
</evidence>
<dbReference type="PANTHER" id="PTHR43654:SF1">
    <property type="entry name" value="ISOPENTENYL PHOSPHATE KINASE"/>
    <property type="match status" value="1"/>
</dbReference>
<comment type="catalytic activity">
    <reaction evidence="8">
        <text>L-glutamate + ATP = L-glutamyl 5-phosphate + ADP</text>
        <dbReference type="Rhea" id="RHEA:14877"/>
        <dbReference type="ChEBI" id="CHEBI:29985"/>
        <dbReference type="ChEBI" id="CHEBI:30616"/>
        <dbReference type="ChEBI" id="CHEBI:58274"/>
        <dbReference type="ChEBI" id="CHEBI:456216"/>
        <dbReference type="EC" id="2.7.2.11"/>
    </reaction>
</comment>
<feature type="binding site" evidence="8">
    <location>
        <position position="59"/>
    </location>
    <ligand>
        <name>substrate</name>
    </ligand>
</feature>
<dbReference type="PROSITE" id="PS50890">
    <property type="entry name" value="PUA"/>
    <property type="match status" value="1"/>
</dbReference>
<evidence type="ECO:0000256" key="6">
    <source>
        <dbReference type="ARBA" id="ARBA00022777"/>
    </source>
</evidence>
<evidence type="ECO:0000259" key="9">
    <source>
        <dbReference type="SMART" id="SM00359"/>
    </source>
</evidence>
<accession>A0LCZ2</accession>
<evidence type="ECO:0000256" key="3">
    <source>
        <dbReference type="ARBA" id="ARBA00022650"/>
    </source>
</evidence>
<evidence type="ECO:0000256" key="2">
    <source>
        <dbReference type="ARBA" id="ARBA00022605"/>
    </source>
</evidence>
<dbReference type="RefSeq" id="WP_011714894.1">
    <property type="nucleotide sequence ID" value="NC_008576.1"/>
</dbReference>
<dbReference type="OrthoDB" id="9804434at2"/>
<evidence type="ECO:0000256" key="8">
    <source>
        <dbReference type="HAMAP-Rule" id="MF_00456"/>
    </source>
</evidence>
<dbReference type="InterPro" id="IPR001057">
    <property type="entry name" value="Glu/AcGlu_kinase"/>
</dbReference>
<dbReference type="HOGENOM" id="CLU_025400_2_0_5"/>
<dbReference type="Proteomes" id="UP000002586">
    <property type="component" value="Chromosome"/>
</dbReference>
<dbReference type="STRING" id="156889.Mmc1_3349"/>
<dbReference type="GO" id="GO:0005524">
    <property type="term" value="F:ATP binding"/>
    <property type="evidence" value="ECO:0007669"/>
    <property type="project" value="UniProtKB-KW"/>
</dbReference>
<dbReference type="PANTHER" id="PTHR43654">
    <property type="entry name" value="GLUTAMATE 5-KINASE"/>
    <property type="match status" value="1"/>
</dbReference>
<comment type="subcellular location">
    <subcellularLocation>
        <location evidence="8">Cytoplasm</location>
    </subcellularLocation>
</comment>
<dbReference type="HAMAP" id="MF_00456">
    <property type="entry name" value="ProB"/>
    <property type="match status" value="1"/>
</dbReference>
<evidence type="ECO:0000256" key="4">
    <source>
        <dbReference type="ARBA" id="ARBA00022679"/>
    </source>
</evidence>
<dbReference type="InterPro" id="IPR036974">
    <property type="entry name" value="PUA_sf"/>
</dbReference>
<keyword evidence="3 8" id="KW-0641">Proline biosynthesis</keyword>
<feature type="binding site" evidence="8">
    <location>
        <position position="158"/>
    </location>
    <ligand>
        <name>substrate</name>
    </ligand>
</feature>
<reference evidence="10 11" key="2">
    <citation type="journal article" date="2012" name="Int. J. Syst. Evol. Microbiol.">
        <title>Magnetococcus marinus gen. nov., sp. nov., a marine, magnetotactic bacterium that represents a novel lineage (Magnetococcaceae fam. nov.; Magnetococcales ord. nov.) at the base of the Alphaproteobacteria.</title>
        <authorList>
            <person name="Bazylinski D.A."/>
            <person name="Williams T.J."/>
            <person name="Lefevre C.T."/>
            <person name="Berg R.J."/>
            <person name="Zhang C.L."/>
            <person name="Bowser S.S."/>
            <person name="Dean A.J."/>
            <person name="Beveridge T.J."/>
        </authorList>
    </citation>
    <scope>NUCLEOTIDE SEQUENCE [LARGE SCALE GENOMIC DNA]</scope>
    <source>
        <strain evidence="11">ATCC BAA-1437 / JCM 17883 / MC-1</strain>
    </source>
</reference>
<feature type="binding site" evidence="8">
    <location>
        <begin position="178"/>
        <end position="179"/>
    </location>
    <ligand>
        <name>ATP</name>
        <dbReference type="ChEBI" id="CHEBI:30616"/>
    </ligand>
</feature>
<dbReference type="SMART" id="SM00359">
    <property type="entry name" value="PUA"/>
    <property type="match status" value="1"/>
</dbReference>
<feature type="binding site" evidence="8">
    <location>
        <begin position="220"/>
        <end position="226"/>
    </location>
    <ligand>
        <name>ATP</name>
        <dbReference type="ChEBI" id="CHEBI:30616"/>
    </ligand>
</feature>
<evidence type="ECO:0000256" key="5">
    <source>
        <dbReference type="ARBA" id="ARBA00022741"/>
    </source>
</evidence>
<keyword evidence="11" id="KW-1185">Reference proteome</keyword>
<keyword evidence="4 8" id="KW-0808">Transferase</keyword>
<dbReference type="GO" id="GO:0055129">
    <property type="term" value="P:L-proline biosynthetic process"/>
    <property type="evidence" value="ECO:0007669"/>
    <property type="project" value="UniProtKB-UniRule"/>
</dbReference>
<dbReference type="UniPathway" id="UPA00098">
    <property type="reaction ID" value="UER00359"/>
</dbReference>
<keyword evidence="7 8" id="KW-0067">ATP-binding</keyword>
<dbReference type="GO" id="GO:0004349">
    <property type="term" value="F:glutamate 5-kinase activity"/>
    <property type="evidence" value="ECO:0007669"/>
    <property type="project" value="UniProtKB-UniRule"/>
</dbReference>
<feature type="domain" description="PUA" evidence="9">
    <location>
        <begin position="285"/>
        <end position="367"/>
    </location>
</feature>
<feature type="binding site" evidence="8">
    <location>
        <position position="146"/>
    </location>
    <ligand>
        <name>substrate</name>
    </ligand>
</feature>
<keyword evidence="6 8" id="KW-0418">Kinase</keyword>
<dbReference type="Pfam" id="PF01472">
    <property type="entry name" value="PUA"/>
    <property type="match status" value="1"/>
</dbReference>